<comment type="caution">
    <text evidence="3">The sequence shown here is derived from an EMBL/GenBank/DDBJ whole genome shotgun (WGS) entry which is preliminary data.</text>
</comment>
<evidence type="ECO:0008006" key="5">
    <source>
        <dbReference type="Google" id="ProtNLM"/>
    </source>
</evidence>
<keyword evidence="2" id="KW-0732">Signal</keyword>
<organism evidence="3 4">
    <name type="scientific">Pseudaquabacterium rugosum</name>
    <dbReference type="NCBI Taxonomy" id="2984194"/>
    <lineage>
        <taxon>Bacteria</taxon>
        <taxon>Pseudomonadati</taxon>
        <taxon>Pseudomonadota</taxon>
        <taxon>Betaproteobacteria</taxon>
        <taxon>Burkholderiales</taxon>
        <taxon>Sphaerotilaceae</taxon>
        <taxon>Pseudaquabacterium</taxon>
    </lineage>
</organism>
<dbReference type="InterPro" id="IPR013783">
    <property type="entry name" value="Ig-like_fold"/>
</dbReference>
<proteinExistence type="predicted"/>
<accession>A0ABU9BFQ4</accession>
<gene>
    <name evidence="3" type="ORF">AACH11_18215</name>
</gene>
<feature type="region of interest" description="Disordered" evidence="1">
    <location>
        <begin position="130"/>
        <end position="150"/>
    </location>
</feature>
<feature type="chain" id="PRO_5046434818" description="TonB-dependent receptor" evidence="2">
    <location>
        <begin position="37"/>
        <end position="1123"/>
    </location>
</feature>
<dbReference type="Proteomes" id="UP001368500">
    <property type="component" value="Unassembled WGS sequence"/>
</dbReference>
<feature type="compositionally biased region" description="Basic and acidic residues" evidence="1">
    <location>
        <begin position="138"/>
        <end position="147"/>
    </location>
</feature>
<dbReference type="RefSeq" id="WP_341375679.1">
    <property type="nucleotide sequence ID" value="NZ_JBBUTF010000017.1"/>
</dbReference>
<sequence length="1123" mass="121542">MRRVEPHRPRHHRAPRSCPRLLAAAVLLPWSLSTLAAGYAPLVDDLPLAPSQNGRGTGTAPSLLAARVGEVDWAANAAVGRLVLEADRDAAPADGQSGIALTLRVYGRDGQPLAQPVTVTLEASAGRWRVPGAATDEEGPRGRDADPRTPGLQLRVEQGVARVVLLAPAEPADVRLRATAGDEQVHGQLRFGPDLRPMLGAGLVEGVLRVHSGGIEAAERADVFEREIRRWSHDFSGGRASVDGRVAFYFKGVVRGSTLLTAAYDSDKDVRSRLLRDIQPDAWYPVYGDAALRSADARSTERLYLRLDQDRSWALLGDFTTGDGALQAFGVGPGGPSEAAPLKARSLGQWSRTATGVRLHHEADGLVVNGAAFRDSLRQVVEEYASQGSGPYGLRNSGAVEGSEKVEVLVRDRQQPARILSVRTLTRGVDYSFEPFSGRLLLSQYLAAFDAELNPVTLRITYEVDQGGEAFWAGQADAQWRLGERVELGGSLARDSNPLAPYTLASANLGWRFGPRSAVVLEVARSQTTVNTNPVNTATATGLAGVIGEAEGSAWRVELVHEDEGRRVRGHAGRSQPTFANPSAPLTGGRGEAALKAEQRLAERWTLEAEALSSEDRNPDGGHYGAGGVGVRWQAAERLSLAVGLRRQRETVGTTGQASTAPWNSTAGLGSSLGSGAGGGLLGYGNQALDTATGLPAISGSSLGATASSLPLGTRLESDSLRLGLGWRATERWTLGAEAEQDIAGEDRRRLGALAQYQWSERSRLYGRGEWQQGWVQSAGTSATGRSAHVLAFGVDSRWLHDGGPDGAGAETQVFSEYRLRDSLSARDAQLASGIRHGWQPAAGWRANAGYERLQVVSGDTASGQAVFGGLDYTGGALWKAGSRLEHRRSGDVDGTPADERFHTTLAQVWGARKLDRDWTLLLREYLLYTGYAAKGDVAQHRAQAGLAWRPVDHNRWNLLGRLEHKREVDASNAEVGRLESQAVIAAVVADWHPSRPWWWTGRVATKWQTDQFEGGVRDRFRSHLIGGRVVWDWRERWDLGLGTALQFGRHGALQQAWGVEAGWLAQTNLWLSAGWNWSGFRADSDLAGAEYTRRGAFVRLRFKFDETLFKRGDPEVNRSLDR</sequence>
<dbReference type="EMBL" id="JBBUTF010000017">
    <property type="protein sequence ID" value="MEK8027899.1"/>
    <property type="molecule type" value="Genomic_DNA"/>
</dbReference>
<evidence type="ECO:0000313" key="4">
    <source>
        <dbReference type="Proteomes" id="UP001368500"/>
    </source>
</evidence>
<dbReference type="SUPFAM" id="SSF49373">
    <property type="entry name" value="Invasin/intimin cell-adhesion fragments"/>
    <property type="match status" value="1"/>
</dbReference>
<evidence type="ECO:0000256" key="1">
    <source>
        <dbReference type="SAM" id="MobiDB-lite"/>
    </source>
</evidence>
<keyword evidence="4" id="KW-1185">Reference proteome</keyword>
<evidence type="ECO:0000313" key="3">
    <source>
        <dbReference type="EMBL" id="MEK8027899.1"/>
    </source>
</evidence>
<evidence type="ECO:0000256" key="2">
    <source>
        <dbReference type="SAM" id="SignalP"/>
    </source>
</evidence>
<dbReference type="InterPro" id="IPR008964">
    <property type="entry name" value="Invasin/intimin_cell_adhesion"/>
</dbReference>
<dbReference type="SUPFAM" id="SSF56935">
    <property type="entry name" value="Porins"/>
    <property type="match status" value="1"/>
</dbReference>
<feature type="region of interest" description="Disordered" evidence="1">
    <location>
        <begin position="566"/>
        <end position="589"/>
    </location>
</feature>
<protein>
    <recommendedName>
        <fullName evidence="5">TonB-dependent receptor</fullName>
    </recommendedName>
</protein>
<name>A0ABU9BFQ4_9BURK</name>
<reference evidence="3 4" key="1">
    <citation type="submission" date="2024-04" db="EMBL/GenBank/DDBJ databases">
        <title>Novel species of the genus Ideonella isolated from streams.</title>
        <authorList>
            <person name="Lu H."/>
        </authorList>
    </citation>
    <scope>NUCLEOTIDE SEQUENCE [LARGE SCALE GENOMIC DNA]</scope>
    <source>
        <strain evidence="3 4">BYS139W</strain>
    </source>
</reference>
<dbReference type="Gene3D" id="2.60.40.10">
    <property type="entry name" value="Immunoglobulins"/>
    <property type="match status" value="1"/>
</dbReference>
<feature type="signal peptide" evidence="2">
    <location>
        <begin position="1"/>
        <end position="36"/>
    </location>
</feature>